<proteinExistence type="predicted"/>
<dbReference type="EMBL" id="JBHSXX010000001">
    <property type="protein sequence ID" value="MFC6868374.1"/>
    <property type="molecule type" value="Genomic_DNA"/>
</dbReference>
<feature type="transmembrane region" description="Helical" evidence="1">
    <location>
        <begin position="157"/>
        <end position="176"/>
    </location>
</feature>
<organism evidence="2 3">
    <name type="scientific">Haloechinothrix salitolerans</name>
    <dbReference type="NCBI Taxonomy" id="926830"/>
    <lineage>
        <taxon>Bacteria</taxon>
        <taxon>Bacillati</taxon>
        <taxon>Actinomycetota</taxon>
        <taxon>Actinomycetes</taxon>
        <taxon>Pseudonocardiales</taxon>
        <taxon>Pseudonocardiaceae</taxon>
        <taxon>Haloechinothrix</taxon>
    </lineage>
</organism>
<evidence type="ECO:0000256" key="1">
    <source>
        <dbReference type="SAM" id="Phobius"/>
    </source>
</evidence>
<sequence>MGTDGVGARRWRIAHVGGLCAFALGVALLLALHVLPPTSDISPIRRTISEYAHTDGKWLFDLAVLLIAVGSAATFAEIARRKLAGWVTVALGALWTSSLLVIVMFTKTDWSVGPSIGGTIHRYASLAAFLSLPAAVLLAAHVVFPVSLAWRWLARGLSIFSLTSFSTIGFAIIYMANGGPPWWEFLPLGLVERLVAGSAVAALVVLLVGLGRSPASGGAEARDADADGRRALGTNFTRSV</sequence>
<dbReference type="RefSeq" id="WP_345398505.1">
    <property type="nucleotide sequence ID" value="NZ_BAABLA010000028.1"/>
</dbReference>
<feature type="transmembrane region" description="Helical" evidence="1">
    <location>
        <begin position="12"/>
        <end position="35"/>
    </location>
</feature>
<dbReference type="Proteomes" id="UP001596337">
    <property type="component" value="Unassembled WGS sequence"/>
</dbReference>
<reference evidence="3" key="1">
    <citation type="journal article" date="2019" name="Int. J. Syst. Evol. Microbiol.">
        <title>The Global Catalogue of Microorganisms (GCM) 10K type strain sequencing project: providing services to taxonomists for standard genome sequencing and annotation.</title>
        <authorList>
            <consortium name="The Broad Institute Genomics Platform"/>
            <consortium name="The Broad Institute Genome Sequencing Center for Infectious Disease"/>
            <person name="Wu L."/>
            <person name="Ma J."/>
        </authorList>
    </citation>
    <scope>NUCLEOTIDE SEQUENCE [LARGE SCALE GENOMIC DNA]</scope>
    <source>
        <strain evidence="3">KCTC 32255</strain>
    </source>
</reference>
<keyword evidence="1" id="KW-1133">Transmembrane helix</keyword>
<dbReference type="InterPro" id="IPR009339">
    <property type="entry name" value="DUF998"/>
</dbReference>
<keyword evidence="3" id="KW-1185">Reference proteome</keyword>
<dbReference type="Pfam" id="PF06197">
    <property type="entry name" value="DUF998"/>
    <property type="match status" value="1"/>
</dbReference>
<accession>A0ABW2C0J1</accession>
<comment type="caution">
    <text evidence="2">The sequence shown here is derived from an EMBL/GenBank/DDBJ whole genome shotgun (WGS) entry which is preliminary data.</text>
</comment>
<evidence type="ECO:0000313" key="3">
    <source>
        <dbReference type="Proteomes" id="UP001596337"/>
    </source>
</evidence>
<feature type="transmembrane region" description="Helical" evidence="1">
    <location>
        <begin position="126"/>
        <end position="150"/>
    </location>
</feature>
<gene>
    <name evidence="2" type="ORF">ACFQGD_14615</name>
</gene>
<keyword evidence="1" id="KW-0472">Membrane</keyword>
<protein>
    <submittedName>
        <fullName evidence="2">DUF998 domain-containing protein</fullName>
    </submittedName>
</protein>
<keyword evidence="1" id="KW-0812">Transmembrane</keyword>
<feature type="transmembrane region" description="Helical" evidence="1">
    <location>
        <begin position="188"/>
        <end position="210"/>
    </location>
</feature>
<name>A0ABW2C0J1_9PSEU</name>
<feature type="transmembrane region" description="Helical" evidence="1">
    <location>
        <begin position="83"/>
        <end position="106"/>
    </location>
</feature>
<feature type="transmembrane region" description="Helical" evidence="1">
    <location>
        <begin position="58"/>
        <end position="76"/>
    </location>
</feature>
<evidence type="ECO:0000313" key="2">
    <source>
        <dbReference type="EMBL" id="MFC6868374.1"/>
    </source>
</evidence>